<evidence type="ECO:0000313" key="4">
    <source>
        <dbReference type="EMBL" id="GBC99516.1"/>
    </source>
</evidence>
<keyword evidence="2" id="KW-0732">Signal</keyword>
<evidence type="ECO:0000256" key="2">
    <source>
        <dbReference type="SAM" id="SignalP"/>
    </source>
</evidence>
<dbReference type="Pfam" id="PF13229">
    <property type="entry name" value="Beta_helix"/>
    <property type="match status" value="1"/>
</dbReference>
<evidence type="ECO:0000256" key="1">
    <source>
        <dbReference type="SAM" id="MobiDB-lite"/>
    </source>
</evidence>
<accession>A0A2H5XEA8</accession>
<dbReference type="SMART" id="SM00710">
    <property type="entry name" value="PbH1"/>
    <property type="match status" value="7"/>
</dbReference>
<gene>
    <name evidence="4" type="ORF">HRbin17_02041</name>
</gene>
<evidence type="ECO:0000313" key="5">
    <source>
        <dbReference type="Proteomes" id="UP000236173"/>
    </source>
</evidence>
<dbReference type="InterPro" id="IPR012334">
    <property type="entry name" value="Pectin_lyas_fold"/>
</dbReference>
<dbReference type="InterPro" id="IPR039448">
    <property type="entry name" value="Beta_helix"/>
</dbReference>
<sequence length="403" mass="42971">MLLRTVVAVLIAVGAICVAVAPPAPPSGGLTLRVANDAELRDALRAVQPGTTVLIAPGEYRGGLFLTNLQGTPDRPILIAAADPTDPPVIKGGTECLHLVDAAYVELRDLVLVGASGNGLNIDDGGSFDTPAHHIVLRNLKVRDIGPQGNCDGIKLSGVTHFRVENCVVERWGDGGQGIDMVGCHDGVIVGCTLRFEDEKGFGIQAKGGSSRIRIVRCRLEHAGARAVQLGGSTGLQFFRPPLRPGALHAEARDLTVEGCTVIGSTAAIAFAGVDGAVVQFNTIYRPKRWAFRILQETRAEGFVPCRNGVIADNLIVFRSDEWAEGGVNIGPHTAPHTFTFARNWWFCLDDPARSRPRLPVSERDGVYGVDPRLRDPERGNVSVADDSPARKVGAHAFTKQAP</sequence>
<name>A0A2H5XEA8_9BACT</name>
<organism evidence="4 5">
    <name type="scientific">Candidatus Fervidibacter japonicus</name>
    <dbReference type="NCBI Taxonomy" id="2035412"/>
    <lineage>
        <taxon>Bacteria</taxon>
        <taxon>Candidatus Fervidibacterota</taxon>
        <taxon>Candidatus Fervidibacter</taxon>
    </lineage>
</organism>
<feature type="region of interest" description="Disordered" evidence="1">
    <location>
        <begin position="360"/>
        <end position="403"/>
    </location>
</feature>
<proteinExistence type="predicted"/>
<feature type="domain" description="Right handed beta helix" evidence="3">
    <location>
        <begin position="118"/>
        <end position="234"/>
    </location>
</feature>
<dbReference type="InterPro" id="IPR006626">
    <property type="entry name" value="PbH1"/>
</dbReference>
<evidence type="ECO:0000259" key="3">
    <source>
        <dbReference type="Pfam" id="PF13229"/>
    </source>
</evidence>
<reference evidence="5" key="1">
    <citation type="submission" date="2017-09" db="EMBL/GenBank/DDBJ databases">
        <title>Metaegenomics of thermophilic ammonia-oxidizing enrichment culture.</title>
        <authorList>
            <person name="Kato S."/>
            <person name="Suzuki K."/>
        </authorList>
    </citation>
    <scope>NUCLEOTIDE SEQUENCE [LARGE SCALE GENOMIC DNA]</scope>
</reference>
<dbReference type="SUPFAM" id="SSF51126">
    <property type="entry name" value="Pectin lyase-like"/>
    <property type="match status" value="1"/>
</dbReference>
<feature type="compositionally biased region" description="Basic and acidic residues" evidence="1">
    <location>
        <begin position="361"/>
        <end position="379"/>
    </location>
</feature>
<protein>
    <recommendedName>
        <fullName evidence="3">Right handed beta helix domain-containing protein</fullName>
    </recommendedName>
</protein>
<comment type="caution">
    <text evidence="4">The sequence shown here is derived from an EMBL/GenBank/DDBJ whole genome shotgun (WGS) entry which is preliminary data.</text>
</comment>
<feature type="chain" id="PRO_5014139939" description="Right handed beta helix domain-containing protein" evidence="2">
    <location>
        <begin position="22"/>
        <end position="403"/>
    </location>
</feature>
<dbReference type="AlphaFoldDB" id="A0A2H5XEA8"/>
<feature type="signal peptide" evidence="2">
    <location>
        <begin position="1"/>
        <end position="21"/>
    </location>
</feature>
<dbReference type="Proteomes" id="UP000236173">
    <property type="component" value="Unassembled WGS sequence"/>
</dbReference>
<dbReference type="EMBL" id="BEHT01000029">
    <property type="protein sequence ID" value="GBC99516.1"/>
    <property type="molecule type" value="Genomic_DNA"/>
</dbReference>
<dbReference type="Gene3D" id="2.160.20.10">
    <property type="entry name" value="Single-stranded right-handed beta-helix, Pectin lyase-like"/>
    <property type="match status" value="1"/>
</dbReference>
<dbReference type="InterPro" id="IPR011050">
    <property type="entry name" value="Pectin_lyase_fold/virulence"/>
</dbReference>